<keyword evidence="3" id="KW-1185">Reference proteome</keyword>
<name>A0A1L9RB84_ASPWE</name>
<accession>A0A1L9RB84</accession>
<gene>
    <name evidence="2" type="ORF">ASPWEDRAFT_44238</name>
</gene>
<dbReference type="Pfam" id="PF09994">
    <property type="entry name" value="T6SS_Tle1-like_cat"/>
    <property type="match status" value="1"/>
</dbReference>
<organism evidence="2 3">
    <name type="scientific">Aspergillus wentii DTO 134E9</name>
    <dbReference type="NCBI Taxonomy" id="1073089"/>
    <lineage>
        <taxon>Eukaryota</taxon>
        <taxon>Fungi</taxon>
        <taxon>Dikarya</taxon>
        <taxon>Ascomycota</taxon>
        <taxon>Pezizomycotina</taxon>
        <taxon>Eurotiomycetes</taxon>
        <taxon>Eurotiomycetidae</taxon>
        <taxon>Eurotiales</taxon>
        <taxon>Aspergillaceae</taxon>
        <taxon>Aspergillus</taxon>
        <taxon>Aspergillus subgen. Cremei</taxon>
    </lineage>
</organism>
<proteinExistence type="predicted"/>
<evidence type="ECO:0000259" key="1">
    <source>
        <dbReference type="Pfam" id="PF09994"/>
    </source>
</evidence>
<feature type="domain" description="T6SS Phospholipase effector Tle1-like catalytic" evidence="1">
    <location>
        <begin position="5"/>
        <end position="33"/>
    </location>
</feature>
<protein>
    <recommendedName>
        <fullName evidence="1">T6SS Phospholipase effector Tle1-like catalytic domain-containing protein</fullName>
    </recommendedName>
</protein>
<dbReference type="RefSeq" id="XP_040685847.1">
    <property type="nucleotide sequence ID" value="XM_040836213.1"/>
</dbReference>
<dbReference type="EMBL" id="KV878215">
    <property type="protein sequence ID" value="OJJ32170.1"/>
    <property type="molecule type" value="Genomic_DNA"/>
</dbReference>
<sequence>MKQPRRIILCLDGTGNQFQGNESDTNVVKIYRCWIGIPLVNSILPAYVFFLCLSV</sequence>
<evidence type="ECO:0000313" key="3">
    <source>
        <dbReference type="Proteomes" id="UP000184383"/>
    </source>
</evidence>
<reference evidence="3" key="1">
    <citation type="journal article" date="2017" name="Genome Biol.">
        <title>Comparative genomics reveals high biological diversity and specific adaptations in the industrially and medically important fungal genus Aspergillus.</title>
        <authorList>
            <person name="de Vries R.P."/>
            <person name="Riley R."/>
            <person name="Wiebenga A."/>
            <person name="Aguilar-Osorio G."/>
            <person name="Amillis S."/>
            <person name="Uchima C.A."/>
            <person name="Anderluh G."/>
            <person name="Asadollahi M."/>
            <person name="Askin M."/>
            <person name="Barry K."/>
            <person name="Battaglia E."/>
            <person name="Bayram O."/>
            <person name="Benocci T."/>
            <person name="Braus-Stromeyer S.A."/>
            <person name="Caldana C."/>
            <person name="Canovas D."/>
            <person name="Cerqueira G.C."/>
            <person name="Chen F."/>
            <person name="Chen W."/>
            <person name="Choi C."/>
            <person name="Clum A."/>
            <person name="Dos Santos R.A."/>
            <person name="Damasio A.R."/>
            <person name="Diallinas G."/>
            <person name="Emri T."/>
            <person name="Fekete E."/>
            <person name="Flipphi M."/>
            <person name="Freyberg S."/>
            <person name="Gallo A."/>
            <person name="Gournas C."/>
            <person name="Habgood R."/>
            <person name="Hainaut M."/>
            <person name="Harispe M.L."/>
            <person name="Henrissat B."/>
            <person name="Hilden K.S."/>
            <person name="Hope R."/>
            <person name="Hossain A."/>
            <person name="Karabika E."/>
            <person name="Karaffa L."/>
            <person name="Karanyi Z."/>
            <person name="Krasevec N."/>
            <person name="Kuo A."/>
            <person name="Kusch H."/>
            <person name="LaButti K."/>
            <person name="Lagendijk E.L."/>
            <person name="Lapidus A."/>
            <person name="Levasseur A."/>
            <person name="Lindquist E."/>
            <person name="Lipzen A."/>
            <person name="Logrieco A.F."/>
            <person name="MacCabe A."/>
            <person name="Maekelae M.R."/>
            <person name="Malavazi I."/>
            <person name="Melin P."/>
            <person name="Meyer V."/>
            <person name="Mielnichuk N."/>
            <person name="Miskei M."/>
            <person name="Molnar A.P."/>
            <person name="Mule G."/>
            <person name="Ngan C.Y."/>
            <person name="Orejas M."/>
            <person name="Orosz E."/>
            <person name="Ouedraogo J.P."/>
            <person name="Overkamp K.M."/>
            <person name="Park H.-S."/>
            <person name="Perrone G."/>
            <person name="Piumi F."/>
            <person name="Punt P.J."/>
            <person name="Ram A.F."/>
            <person name="Ramon A."/>
            <person name="Rauscher S."/>
            <person name="Record E."/>
            <person name="Riano-Pachon D.M."/>
            <person name="Robert V."/>
            <person name="Roehrig J."/>
            <person name="Ruller R."/>
            <person name="Salamov A."/>
            <person name="Salih N.S."/>
            <person name="Samson R.A."/>
            <person name="Sandor E."/>
            <person name="Sanguinetti M."/>
            <person name="Schuetze T."/>
            <person name="Sepcic K."/>
            <person name="Shelest E."/>
            <person name="Sherlock G."/>
            <person name="Sophianopoulou V."/>
            <person name="Squina F.M."/>
            <person name="Sun H."/>
            <person name="Susca A."/>
            <person name="Todd R.B."/>
            <person name="Tsang A."/>
            <person name="Unkles S.E."/>
            <person name="van de Wiele N."/>
            <person name="van Rossen-Uffink D."/>
            <person name="Oliveira J.V."/>
            <person name="Vesth T.C."/>
            <person name="Visser J."/>
            <person name="Yu J.-H."/>
            <person name="Zhou M."/>
            <person name="Andersen M.R."/>
            <person name="Archer D.B."/>
            <person name="Baker S.E."/>
            <person name="Benoit I."/>
            <person name="Brakhage A.A."/>
            <person name="Braus G.H."/>
            <person name="Fischer R."/>
            <person name="Frisvad J.C."/>
            <person name="Goldman G.H."/>
            <person name="Houbraken J."/>
            <person name="Oakley B."/>
            <person name="Pocsi I."/>
            <person name="Scazzocchio C."/>
            <person name="Seiboth B."/>
            <person name="vanKuyk P.A."/>
            <person name="Wortman J."/>
            <person name="Dyer P.S."/>
            <person name="Grigoriev I.V."/>
        </authorList>
    </citation>
    <scope>NUCLEOTIDE SEQUENCE [LARGE SCALE GENOMIC DNA]</scope>
    <source>
        <strain evidence="3">DTO 134E9</strain>
    </source>
</reference>
<dbReference type="InterPro" id="IPR018712">
    <property type="entry name" value="Tle1-like_cat"/>
</dbReference>
<evidence type="ECO:0000313" key="2">
    <source>
        <dbReference type="EMBL" id="OJJ32170.1"/>
    </source>
</evidence>
<dbReference type="VEuPathDB" id="FungiDB:ASPWEDRAFT_44238"/>
<dbReference type="GeneID" id="63752061"/>
<dbReference type="AlphaFoldDB" id="A0A1L9RB84"/>
<dbReference type="Proteomes" id="UP000184383">
    <property type="component" value="Unassembled WGS sequence"/>
</dbReference>
<dbReference type="OrthoDB" id="3162439at2759"/>